<dbReference type="SUPFAM" id="SSF52172">
    <property type="entry name" value="CheY-like"/>
    <property type="match status" value="1"/>
</dbReference>
<dbReference type="SUPFAM" id="SSF46689">
    <property type="entry name" value="Homeodomain-like"/>
    <property type="match status" value="2"/>
</dbReference>
<accession>A0A645BT02</accession>
<dbReference type="PANTHER" id="PTHR43280:SF28">
    <property type="entry name" value="HTH-TYPE TRANSCRIPTIONAL ACTIVATOR RHAS"/>
    <property type="match status" value="1"/>
</dbReference>
<evidence type="ECO:0000256" key="3">
    <source>
        <dbReference type="ARBA" id="ARBA00023163"/>
    </source>
</evidence>
<dbReference type="InterPro" id="IPR001789">
    <property type="entry name" value="Sig_transdc_resp-reg_receiver"/>
</dbReference>
<dbReference type="GO" id="GO:0043565">
    <property type="term" value="F:sequence-specific DNA binding"/>
    <property type="evidence" value="ECO:0007669"/>
    <property type="project" value="InterPro"/>
</dbReference>
<comment type="caution">
    <text evidence="6">The sequence shown here is derived from an EMBL/GenBank/DDBJ whole genome shotgun (WGS) entry which is preliminary data.</text>
</comment>
<dbReference type="Pfam" id="PF00072">
    <property type="entry name" value="Response_reg"/>
    <property type="match status" value="1"/>
</dbReference>
<organism evidence="6">
    <name type="scientific">bioreactor metagenome</name>
    <dbReference type="NCBI Taxonomy" id="1076179"/>
    <lineage>
        <taxon>unclassified sequences</taxon>
        <taxon>metagenomes</taxon>
        <taxon>ecological metagenomes</taxon>
    </lineage>
</organism>
<dbReference type="Gene3D" id="1.10.10.60">
    <property type="entry name" value="Homeodomain-like"/>
    <property type="match status" value="2"/>
</dbReference>
<evidence type="ECO:0000259" key="5">
    <source>
        <dbReference type="PROSITE" id="PS50110"/>
    </source>
</evidence>
<dbReference type="GO" id="GO:0000160">
    <property type="term" value="P:phosphorelay signal transduction system"/>
    <property type="evidence" value="ECO:0007669"/>
    <property type="project" value="InterPro"/>
</dbReference>
<dbReference type="SMART" id="SM00448">
    <property type="entry name" value="REC"/>
    <property type="match status" value="1"/>
</dbReference>
<dbReference type="InterPro" id="IPR009057">
    <property type="entry name" value="Homeodomain-like_sf"/>
</dbReference>
<dbReference type="Pfam" id="PF12833">
    <property type="entry name" value="HTH_18"/>
    <property type="match status" value="1"/>
</dbReference>
<dbReference type="PANTHER" id="PTHR43280">
    <property type="entry name" value="ARAC-FAMILY TRANSCRIPTIONAL REGULATOR"/>
    <property type="match status" value="1"/>
</dbReference>
<sequence length="248" mass="28063">MIRVVLIDDEVIILEGLKKVVDWVGFGCEVVATAQNAHSGAEAIRAHQPQIVFTDIKMPDQDGLTMLAGLKSEFPQMEVTVLTGYRDFAYAQEAIRLGVTRLLLKPSKMDEINEAMRTMTQNLRAAGIVPVEAEEDDRPASSFLVREATQYMETCYADKITLQDVADHCYVSQWHLSKLLNKHTQKSFYDLLNEIRIKKAQQLLADPRLKIGDIGERVGYSDPGHFARTFKKLTGMSAYEYRNSVHLR</sequence>
<protein>
    <submittedName>
        <fullName evidence="6">Putative response regulatory protein</fullName>
    </submittedName>
</protein>
<evidence type="ECO:0000256" key="1">
    <source>
        <dbReference type="ARBA" id="ARBA00023015"/>
    </source>
</evidence>
<keyword evidence="1" id="KW-0805">Transcription regulation</keyword>
<dbReference type="EMBL" id="VSSQ01022317">
    <property type="protein sequence ID" value="MPM68549.1"/>
    <property type="molecule type" value="Genomic_DNA"/>
</dbReference>
<dbReference type="PROSITE" id="PS00041">
    <property type="entry name" value="HTH_ARAC_FAMILY_1"/>
    <property type="match status" value="1"/>
</dbReference>
<dbReference type="InterPro" id="IPR018060">
    <property type="entry name" value="HTH_AraC"/>
</dbReference>
<dbReference type="PROSITE" id="PS50110">
    <property type="entry name" value="RESPONSE_REGULATORY"/>
    <property type="match status" value="1"/>
</dbReference>
<dbReference type="GO" id="GO:0003700">
    <property type="term" value="F:DNA-binding transcription factor activity"/>
    <property type="evidence" value="ECO:0007669"/>
    <property type="project" value="InterPro"/>
</dbReference>
<proteinExistence type="predicted"/>
<dbReference type="PROSITE" id="PS01124">
    <property type="entry name" value="HTH_ARAC_FAMILY_2"/>
    <property type="match status" value="1"/>
</dbReference>
<evidence type="ECO:0000256" key="2">
    <source>
        <dbReference type="ARBA" id="ARBA00023125"/>
    </source>
</evidence>
<gene>
    <name evidence="6" type="ORF">SDC9_115482</name>
</gene>
<keyword evidence="3" id="KW-0804">Transcription</keyword>
<dbReference type="AlphaFoldDB" id="A0A645BT02"/>
<evidence type="ECO:0000259" key="4">
    <source>
        <dbReference type="PROSITE" id="PS01124"/>
    </source>
</evidence>
<dbReference type="InterPro" id="IPR018062">
    <property type="entry name" value="HTH_AraC-typ_CS"/>
</dbReference>
<feature type="domain" description="HTH araC/xylS-type" evidence="4">
    <location>
        <begin position="146"/>
        <end position="244"/>
    </location>
</feature>
<dbReference type="PRINTS" id="PR00032">
    <property type="entry name" value="HTHARAC"/>
</dbReference>
<dbReference type="InterPro" id="IPR020449">
    <property type="entry name" value="Tscrpt_reg_AraC-type_HTH"/>
</dbReference>
<dbReference type="InterPro" id="IPR011006">
    <property type="entry name" value="CheY-like_superfamily"/>
</dbReference>
<feature type="domain" description="Response regulatory" evidence="5">
    <location>
        <begin position="3"/>
        <end position="120"/>
    </location>
</feature>
<name>A0A645BT02_9ZZZZ</name>
<keyword evidence="2" id="KW-0238">DNA-binding</keyword>
<dbReference type="CDD" id="cd17536">
    <property type="entry name" value="REC_YesN-like"/>
    <property type="match status" value="1"/>
</dbReference>
<evidence type="ECO:0000313" key="6">
    <source>
        <dbReference type="EMBL" id="MPM68549.1"/>
    </source>
</evidence>
<dbReference type="Gene3D" id="3.40.50.2300">
    <property type="match status" value="1"/>
</dbReference>
<reference evidence="6" key="1">
    <citation type="submission" date="2019-08" db="EMBL/GenBank/DDBJ databases">
        <authorList>
            <person name="Kucharzyk K."/>
            <person name="Murdoch R.W."/>
            <person name="Higgins S."/>
            <person name="Loffler F."/>
        </authorList>
    </citation>
    <scope>NUCLEOTIDE SEQUENCE</scope>
</reference>
<dbReference type="SMART" id="SM00342">
    <property type="entry name" value="HTH_ARAC"/>
    <property type="match status" value="1"/>
</dbReference>